<accession>A0ABX9W4W6</accession>
<dbReference type="CDD" id="cd01400">
    <property type="entry name" value="6PGL"/>
    <property type="match status" value="1"/>
</dbReference>
<evidence type="ECO:0000256" key="3">
    <source>
        <dbReference type="ARBA" id="ARBA00004961"/>
    </source>
</evidence>
<evidence type="ECO:0000313" key="9">
    <source>
        <dbReference type="EMBL" id="RNL64637.1"/>
    </source>
</evidence>
<dbReference type="InterPro" id="IPR039104">
    <property type="entry name" value="6PGL"/>
</dbReference>
<dbReference type="InterPro" id="IPR005900">
    <property type="entry name" value="6-phosphogluconolactonase_DevB"/>
</dbReference>
<keyword evidence="7 9" id="KW-0378">Hydrolase</keyword>
<reference evidence="9 10" key="1">
    <citation type="submission" date="2018-10" db="EMBL/GenBank/DDBJ databases">
        <title>Draft genome sequence of Zhongshania sp. DSW25-10.</title>
        <authorList>
            <person name="Oh J."/>
        </authorList>
    </citation>
    <scope>NUCLEOTIDE SEQUENCE [LARGE SCALE GENOMIC DNA]</scope>
    <source>
        <strain evidence="9 10">DSW25-10</strain>
    </source>
</reference>
<comment type="catalytic activity">
    <reaction evidence="1 7">
        <text>6-phospho-D-glucono-1,5-lactone + H2O = 6-phospho-D-gluconate + H(+)</text>
        <dbReference type="Rhea" id="RHEA:12556"/>
        <dbReference type="ChEBI" id="CHEBI:15377"/>
        <dbReference type="ChEBI" id="CHEBI:15378"/>
        <dbReference type="ChEBI" id="CHEBI:57955"/>
        <dbReference type="ChEBI" id="CHEBI:58759"/>
        <dbReference type="EC" id="3.1.1.31"/>
    </reaction>
</comment>
<dbReference type="Proteomes" id="UP000274695">
    <property type="component" value="Unassembled WGS sequence"/>
</dbReference>
<dbReference type="NCBIfam" id="TIGR01198">
    <property type="entry name" value="pgl"/>
    <property type="match status" value="1"/>
</dbReference>
<dbReference type="EMBL" id="RHGB01000007">
    <property type="protein sequence ID" value="RNL64637.1"/>
    <property type="molecule type" value="Genomic_DNA"/>
</dbReference>
<evidence type="ECO:0000256" key="2">
    <source>
        <dbReference type="ARBA" id="ARBA00002681"/>
    </source>
</evidence>
<evidence type="ECO:0000256" key="1">
    <source>
        <dbReference type="ARBA" id="ARBA00000832"/>
    </source>
</evidence>
<proteinExistence type="inferred from homology"/>
<evidence type="ECO:0000256" key="4">
    <source>
        <dbReference type="ARBA" id="ARBA00010662"/>
    </source>
</evidence>
<comment type="similarity">
    <text evidence="4 7">Belongs to the glucosamine/galactosamine-6-phosphate isomerase family. 6-phosphogluconolactonase subfamily.</text>
</comment>
<dbReference type="Gene3D" id="3.40.50.1360">
    <property type="match status" value="1"/>
</dbReference>
<protein>
    <recommendedName>
        <fullName evidence="6 7">6-phosphogluconolactonase</fullName>
        <shortName evidence="7">6PGL</shortName>
        <ecNumber evidence="5 7">3.1.1.31</ecNumber>
    </recommendedName>
</protein>
<keyword evidence="10" id="KW-1185">Reference proteome</keyword>
<dbReference type="GO" id="GO:0017057">
    <property type="term" value="F:6-phosphogluconolactonase activity"/>
    <property type="evidence" value="ECO:0007669"/>
    <property type="project" value="UniProtKB-EC"/>
</dbReference>
<gene>
    <name evidence="7 9" type="primary">pgl</name>
    <name evidence="9" type="ORF">D0911_07665</name>
</gene>
<dbReference type="InterPro" id="IPR037171">
    <property type="entry name" value="NagB/RpiA_transferase-like"/>
</dbReference>
<comment type="pathway">
    <text evidence="3 7">Carbohydrate degradation; pentose phosphate pathway; D-ribulose 5-phosphate from D-glucose 6-phosphate (oxidative stage): step 2/3.</text>
</comment>
<organism evidence="9 10">
    <name type="scientific">Zhongshania marina</name>
    <dbReference type="NCBI Taxonomy" id="2304603"/>
    <lineage>
        <taxon>Bacteria</taxon>
        <taxon>Pseudomonadati</taxon>
        <taxon>Pseudomonadota</taxon>
        <taxon>Gammaproteobacteria</taxon>
        <taxon>Cellvibrionales</taxon>
        <taxon>Spongiibacteraceae</taxon>
        <taxon>Zhongshania</taxon>
    </lineage>
</organism>
<dbReference type="PANTHER" id="PTHR11054">
    <property type="entry name" value="6-PHOSPHOGLUCONOLACTONASE"/>
    <property type="match status" value="1"/>
</dbReference>
<dbReference type="SUPFAM" id="SSF100950">
    <property type="entry name" value="NagB/RpiA/CoA transferase-like"/>
    <property type="match status" value="1"/>
</dbReference>
<dbReference type="InterPro" id="IPR006148">
    <property type="entry name" value="Glc/Gal-6P_isomerase"/>
</dbReference>
<evidence type="ECO:0000313" key="10">
    <source>
        <dbReference type="Proteomes" id="UP000274695"/>
    </source>
</evidence>
<dbReference type="PANTHER" id="PTHR11054:SF0">
    <property type="entry name" value="6-PHOSPHOGLUCONOLACTONASE"/>
    <property type="match status" value="1"/>
</dbReference>
<evidence type="ECO:0000259" key="8">
    <source>
        <dbReference type="Pfam" id="PF01182"/>
    </source>
</evidence>
<dbReference type="EC" id="3.1.1.31" evidence="5 7"/>
<sequence length="231" mass="25285">MNNKPTLILLPKRDELDQVLSRDIAKILATSLHNHGNASLAVSGGSTPENMLSLLGRAPLDWPLVQTLLVDERWVANDHASSNEAMLRKTLLKGAAGTSQYLPLKNNADSAENGQHLLEAELDTLAWPLSLVHLGMGEDGHTASWFHDAPEYQALCAAHAQHCFAVQPGSAPYPRITLSPNAVFNSEKIVIHITGRAKREVLEKALSKDADYPISMVLHQQQVPVDIYWAP</sequence>
<evidence type="ECO:0000256" key="7">
    <source>
        <dbReference type="RuleBase" id="RU365095"/>
    </source>
</evidence>
<evidence type="ECO:0000256" key="5">
    <source>
        <dbReference type="ARBA" id="ARBA00013198"/>
    </source>
</evidence>
<name>A0ABX9W4W6_9GAMM</name>
<feature type="domain" description="Glucosamine/galactosamine-6-phosphate isomerase" evidence="8">
    <location>
        <begin position="12"/>
        <end position="221"/>
    </location>
</feature>
<dbReference type="Pfam" id="PF01182">
    <property type="entry name" value="Glucosamine_iso"/>
    <property type="match status" value="1"/>
</dbReference>
<evidence type="ECO:0000256" key="6">
    <source>
        <dbReference type="ARBA" id="ARBA00020337"/>
    </source>
</evidence>
<dbReference type="RefSeq" id="WP_123182153.1">
    <property type="nucleotide sequence ID" value="NZ_RHGB01000007.1"/>
</dbReference>
<comment type="function">
    <text evidence="2 7">Hydrolysis of 6-phosphogluconolactone to 6-phosphogluconate.</text>
</comment>
<comment type="caution">
    <text evidence="9">The sequence shown here is derived from an EMBL/GenBank/DDBJ whole genome shotgun (WGS) entry which is preliminary data.</text>
</comment>